<evidence type="ECO:0000313" key="4">
    <source>
        <dbReference type="Proteomes" id="UP000008673"/>
    </source>
</evidence>
<dbReference type="GO" id="GO:0030151">
    <property type="term" value="F:molybdenum ion binding"/>
    <property type="evidence" value="ECO:0007669"/>
    <property type="project" value="InterPro"/>
</dbReference>
<dbReference type="AlphaFoldDB" id="W1QAG4"/>
<dbReference type="Pfam" id="PF03473">
    <property type="entry name" value="MOSC"/>
    <property type="match status" value="1"/>
</dbReference>
<feature type="signal peptide" evidence="1">
    <location>
        <begin position="1"/>
        <end position="20"/>
    </location>
</feature>
<feature type="chain" id="PRO_5004808167" description="MOSC domain-containing protein" evidence="1">
    <location>
        <begin position="21"/>
        <end position="387"/>
    </location>
</feature>
<comment type="caution">
    <text evidence="3">The sequence shown here is derived from an EMBL/GenBank/DDBJ whole genome shotgun (WGS) entry which is preliminary data.</text>
</comment>
<gene>
    <name evidence="3" type="ORF">HPODL_01887</name>
</gene>
<accession>W1QAG4</accession>
<dbReference type="OMA" id="CIRCTIP"/>
<dbReference type="Proteomes" id="UP000008673">
    <property type="component" value="Unassembled WGS sequence"/>
</dbReference>
<evidence type="ECO:0000313" key="3">
    <source>
        <dbReference type="EMBL" id="ESW97806.1"/>
    </source>
</evidence>
<protein>
    <recommendedName>
        <fullName evidence="2">MOSC domain-containing protein</fullName>
    </recommendedName>
</protein>
<dbReference type="GO" id="GO:0030170">
    <property type="term" value="F:pyridoxal phosphate binding"/>
    <property type="evidence" value="ECO:0007669"/>
    <property type="project" value="InterPro"/>
</dbReference>
<dbReference type="PROSITE" id="PS51340">
    <property type="entry name" value="MOSC"/>
    <property type="match status" value="1"/>
</dbReference>
<dbReference type="EMBL" id="AEOI02000009">
    <property type="protein sequence ID" value="ESW97806.1"/>
    <property type="molecule type" value="Genomic_DNA"/>
</dbReference>
<dbReference type="KEGG" id="opa:HPODL_01887"/>
<dbReference type="Pfam" id="PF03476">
    <property type="entry name" value="MOSC_N"/>
    <property type="match status" value="1"/>
</dbReference>
<proteinExistence type="predicted"/>
<dbReference type="GeneID" id="25771342"/>
<dbReference type="InterPro" id="IPR005302">
    <property type="entry name" value="MoCF_Sase_C"/>
</dbReference>
<dbReference type="OrthoDB" id="17255at2759"/>
<keyword evidence="4" id="KW-1185">Reference proteome</keyword>
<evidence type="ECO:0000256" key="1">
    <source>
        <dbReference type="SAM" id="SignalP"/>
    </source>
</evidence>
<dbReference type="RefSeq" id="XP_013933891.1">
    <property type="nucleotide sequence ID" value="XM_014078416.1"/>
</dbReference>
<dbReference type="GO" id="GO:0003824">
    <property type="term" value="F:catalytic activity"/>
    <property type="evidence" value="ECO:0007669"/>
    <property type="project" value="InterPro"/>
</dbReference>
<dbReference type="STRING" id="871575.W1QAG4"/>
<sequence>MGYLTTVFSIFLSIIAAVLTVDCFSPQLEQYVESYQKTWLRTSLRYLYNNCQRVTGALLWYVRAFLGMDIRGRYGGTVDYLLIYPIKAVSSGLKVDEWEVDHYGLKHDRQYVICNYDTKKECYMPILLKEVPKLSSVHVSLDNGKFKFEYDSTATNSKAVFYLPMNVTDDYVEQHSSFGTELKPISLWLATLQGYVLDKALDPEFITSMGLPNEAVLVYSPNGKACKVGAPKNVDRNTLFHDYYPMLMTSQESYEEVKRNAGENGKYVRMEAFRPNLIIRDVDKPFAEDFYHKFDIVGTNSRIGFTGALKCIRCTIPNIDISNGTMDKKGTISKTMSKYRRVDEANPYKSCFGMYVIQHEKNFVIRKGDKLDILQKKAMKMDENPFY</sequence>
<dbReference type="HOGENOM" id="CLU_653949_0_0_1"/>
<evidence type="ECO:0000259" key="2">
    <source>
        <dbReference type="PROSITE" id="PS51340"/>
    </source>
</evidence>
<keyword evidence="1" id="KW-0732">Signal</keyword>
<dbReference type="InterPro" id="IPR005303">
    <property type="entry name" value="MOCOS_middle"/>
</dbReference>
<reference evidence="3 4" key="1">
    <citation type="journal article" date="2013" name="BMC Genomics">
        <title>Genome sequence and analysis of methylotrophic yeast Hansenula polymorpha DL1.</title>
        <authorList>
            <person name="Ravin N.V."/>
            <person name="Eldarov M.A."/>
            <person name="Kadnikov V.V."/>
            <person name="Beletsky A.V."/>
            <person name="Schneider J."/>
            <person name="Mardanova E.S."/>
            <person name="Smekalova E.M."/>
            <person name="Zvereva M.I."/>
            <person name="Dontsova O.A."/>
            <person name="Mardanov A.V."/>
            <person name="Skryabin K.G."/>
        </authorList>
    </citation>
    <scope>NUCLEOTIDE SEQUENCE [LARGE SCALE GENOMIC DNA]</scope>
    <source>
        <strain evidence="4">ATCC 26012 / BCRC 20466 / JCM 22074 / NRRL Y-7560 / DL-1</strain>
    </source>
</reference>
<organism evidence="3 4">
    <name type="scientific">Ogataea parapolymorpha (strain ATCC 26012 / BCRC 20466 / JCM 22074 / NRRL Y-7560 / DL-1)</name>
    <name type="common">Yeast</name>
    <name type="synonym">Hansenula polymorpha</name>
    <dbReference type="NCBI Taxonomy" id="871575"/>
    <lineage>
        <taxon>Eukaryota</taxon>
        <taxon>Fungi</taxon>
        <taxon>Dikarya</taxon>
        <taxon>Ascomycota</taxon>
        <taxon>Saccharomycotina</taxon>
        <taxon>Pichiomycetes</taxon>
        <taxon>Pichiales</taxon>
        <taxon>Pichiaceae</taxon>
        <taxon>Ogataea</taxon>
    </lineage>
</organism>
<dbReference type="eggNOG" id="KOG2362">
    <property type="taxonomic scope" value="Eukaryota"/>
</dbReference>
<name>W1QAG4_OGAPD</name>
<feature type="domain" description="MOSC" evidence="2">
    <location>
        <begin position="198"/>
        <end position="374"/>
    </location>
</feature>
<dbReference type="SUPFAM" id="SSF141673">
    <property type="entry name" value="MOSC N-terminal domain-like"/>
    <property type="match status" value="1"/>
</dbReference>